<organism evidence="2">
    <name type="scientific">Ixodes ricinus</name>
    <name type="common">Common tick</name>
    <name type="synonym">Acarus ricinus</name>
    <dbReference type="NCBI Taxonomy" id="34613"/>
    <lineage>
        <taxon>Eukaryota</taxon>
        <taxon>Metazoa</taxon>
        <taxon>Ecdysozoa</taxon>
        <taxon>Arthropoda</taxon>
        <taxon>Chelicerata</taxon>
        <taxon>Arachnida</taxon>
        <taxon>Acari</taxon>
        <taxon>Parasitiformes</taxon>
        <taxon>Ixodida</taxon>
        <taxon>Ixodoidea</taxon>
        <taxon>Ixodidae</taxon>
        <taxon>Ixodinae</taxon>
        <taxon>Ixodes</taxon>
    </lineage>
</organism>
<keyword evidence="1" id="KW-1133">Transmembrane helix</keyword>
<feature type="transmembrane region" description="Helical" evidence="1">
    <location>
        <begin position="77"/>
        <end position="96"/>
    </location>
</feature>
<protein>
    <submittedName>
        <fullName evidence="2">Uncharacterized protein</fullName>
    </submittedName>
</protein>
<keyword evidence="1" id="KW-0812">Transmembrane</keyword>
<reference evidence="2" key="1">
    <citation type="submission" date="2019-12" db="EMBL/GenBank/DDBJ databases">
        <title>An insight into the sialome of adult female Ixodes ricinus ticks feeding for 6 days.</title>
        <authorList>
            <person name="Perner J."/>
            <person name="Ribeiro J.M.C."/>
        </authorList>
    </citation>
    <scope>NUCLEOTIDE SEQUENCE</scope>
    <source>
        <strain evidence="2">Semi-engorged</strain>
        <tissue evidence="2">Salivary glands</tissue>
    </source>
</reference>
<proteinExistence type="predicted"/>
<dbReference type="AlphaFoldDB" id="A0A6B0UER9"/>
<feature type="transmembrane region" description="Helical" evidence="1">
    <location>
        <begin position="12"/>
        <end position="29"/>
    </location>
</feature>
<dbReference type="EMBL" id="GIFC01005911">
    <property type="protein sequence ID" value="MXU87994.1"/>
    <property type="molecule type" value="Transcribed_RNA"/>
</dbReference>
<evidence type="ECO:0000313" key="2">
    <source>
        <dbReference type="EMBL" id="MXU87994.1"/>
    </source>
</evidence>
<accession>A0A6B0UER9</accession>
<evidence type="ECO:0000256" key="1">
    <source>
        <dbReference type="SAM" id="Phobius"/>
    </source>
</evidence>
<sequence length="99" mass="11547">MYSIFVPISIHFLPLLMLSLLAVCLRWHSQTLGSFSVNIFVFLPFKNGSLKATLFYKCLFSFFVKVSYFLRLLQYTFYLLLLAASLASINLFWRLVDAF</sequence>
<keyword evidence="1" id="KW-0472">Membrane</keyword>
<name>A0A6B0UER9_IXORI</name>